<comment type="caution">
    <text evidence="8">The sequence shown here is derived from an EMBL/GenBank/DDBJ whole genome shotgun (WGS) entry which is preliminary data.</text>
</comment>
<feature type="domain" description="EamA" evidence="7">
    <location>
        <begin position="156"/>
        <end position="291"/>
    </location>
</feature>
<dbReference type="RefSeq" id="WP_345918201.1">
    <property type="nucleotide sequence ID" value="NZ_JBDIVE010000001.1"/>
</dbReference>
<feature type="transmembrane region" description="Helical" evidence="6">
    <location>
        <begin position="36"/>
        <end position="58"/>
    </location>
</feature>
<feature type="transmembrane region" description="Helical" evidence="6">
    <location>
        <begin position="159"/>
        <end position="177"/>
    </location>
</feature>
<dbReference type="SUPFAM" id="SSF103481">
    <property type="entry name" value="Multidrug resistance efflux transporter EmrE"/>
    <property type="match status" value="2"/>
</dbReference>
<name>A0ABU9YV64_9RHOO</name>
<evidence type="ECO:0000313" key="9">
    <source>
        <dbReference type="Proteomes" id="UP001410394"/>
    </source>
</evidence>
<sequence length="298" mass="31928">MPQNLRGVYARLILATLLWGGTFIAGRFLAQGMPHFTAASLRFVFALLGLLVFMRATATPWPKLSRAQHGWIFVLGATGIFAYNAGFFASLGLIGASRAALIVAASPLMTFVLVQFIEGARWSPWRLAGVLLSFIGCVMVVSHGHPAQLLHGAVGLGELYLFGAVCAWVIYTLVIRYRLQGVPALPMTLLSAAWGGLLLGLCALGEIFSQAPRWPDLGQWAAMAYLGLFGTTLAFVWYNHAVSRIGAARATQFTNLVPVFGVLLSVLLLGEALPWASVLGGLMVVAGVMLAGRQKKTQ</sequence>
<dbReference type="PANTHER" id="PTHR32322:SF2">
    <property type="entry name" value="EAMA DOMAIN-CONTAINING PROTEIN"/>
    <property type="match status" value="1"/>
</dbReference>
<dbReference type="InterPro" id="IPR050638">
    <property type="entry name" value="AA-Vitamin_Transporters"/>
</dbReference>
<feature type="transmembrane region" description="Helical" evidence="6">
    <location>
        <begin position="70"/>
        <end position="93"/>
    </location>
</feature>
<keyword evidence="3 6" id="KW-0812">Transmembrane</keyword>
<accession>A0ABU9YV64</accession>
<evidence type="ECO:0000256" key="1">
    <source>
        <dbReference type="ARBA" id="ARBA00004141"/>
    </source>
</evidence>
<feature type="transmembrane region" description="Helical" evidence="6">
    <location>
        <begin position="220"/>
        <end position="238"/>
    </location>
</feature>
<keyword evidence="9" id="KW-1185">Reference proteome</keyword>
<evidence type="ECO:0000313" key="8">
    <source>
        <dbReference type="EMBL" id="MEN3067436.1"/>
    </source>
</evidence>
<evidence type="ECO:0000256" key="4">
    <source>
        <dbReference type="ARBA" id="ARBA00022989"/>
    </source>
</evidence>
<evidence type="ECO:0000256" key="6">
    <source>
        <dbReference type="SAM" id="Phobius"/>
    </source>
</evidence>
<dbReference type="Proteomes" id="UP001410394">
    <property type="component" value="Unassembled WGS sequence"/>
</dbReference>
<dbReference type="Pfam" id="PF00892">
    <property type="entry name" value="EamA"/>
    <property type="match status" value="2"/>
</dbReference>
<dbReference type="PANTHER" id="PTHR32322">
    <property type="entry name" value="INNER MEMBRANE TRANSPORTER"/>
    <property type="match status" value="1"/>
</dbReference>
<keyword evidence="4 6" id="KW-1133">Transmembrane helix</keyword>
<keyword evidence="5 6" id="KW-0472">Membrane</keyword>
<feature type="domain" description="EamA" evidence="7">
    <location>
        <begin position="12"/>
        <end position="141"/>
    </location>
</feature>
<dbReference type="EMBL" id="JBDIVE010000001">
    <property type="protein sequence ID" value="MEN3067436.1"/>
    <property type="molecule type" value="Genomic_DNA"/>
</dbReference>
<feature type="transmembrane region" description="Helical" evidence="6">
    <location>
        <begin position="12"/>
        <end position="30"/>
    </location>
</feature>
<dbReference type="InterPro" id="IPR000620">
    <property type="entry name" value="EamA_dom"/>
</dbReference>
<dbReference type="InterPro" id="IPR037185">
    <property type="entry name" value="EmrE-like"/>
</dbReference>
<comment type="subcellular location">
    <subcellularLocation>
        <location evidence="1">Membrane</location>
        <topology evidence="1">Multi-pass membrane protein</topology>
    </subcellularLocation>
</comment>
<feature type="transmembrane region" description="Helical" evidence="6">
    <location>
        <begin position="99"/>
        <end position="117"/>
    </location>
</feature>
<feature type="transmembrane region" description="Helical" evidence="6">
    <location>
        <begin position="129"/>
        <end position="147"/>
    </location>
</feature>
<feature type="transmembrane region" description="Helical" evidence="6">
    <location>
        <begin position="189"/>
        <end position="208"/>
    </location>
</feature>
<organism evidence="8 9">
    <name type="scientific">Uliginosibacterium sediminicola</name>
    <dbReference type="NCBI Taxonomy" id="2024550"/>
    <lineage>
        <taxon>Bacteria</taxon>
        <taxon>Pseudomonadati</taxon>
        <taxon>Pseudomonadota</taxon>
        <taxon>Betaproteobacteria</taxon>
        <taxon>Rhodocyclales</taxon>
        <taxon>Zoogloeaceae</taxon>
        <taxon>Uliginosibacterium</taxon>
    </lineage>
</organism>
<evidence type="ECO:0000256" key="2">
    <source>
        <dbReference type="ARBA" id="ARBA00007362"/>
    </source>
</evidence>
<feature type="transmembrane region" description="Helical" evidence="6">
    <location>
        <begin position="250"/>
        <end position="269"/>
    </location>
</feature>
<protein>
    <submittedName>
        <fullName evidence="8">DMT family transporter</fullName>
    </submittedName>
</protein>
<evidence type="ECO:0000259" key="7">
    <source>
        <dbReference type="Pfam" id="PF00892"/>
    </source>
</evidence>
<evidence type="ECO:0000256" key="5">
    <source>
        <dbReference type="ARBA" id="ARBA00023136"/>
    </source>
</evidence>
<evidence type="ECO:0000256" key="3">
    <source>
        <dbReference type="ARBA" id="ARBA00022692"/>
    </source>
</evidence>
<gene>
    <name evidence="8" type="ORF">ABDB84_03025</name>
</gene>
<comment type="similarity">
    <text evidence="2">Belongs to the EamA transporter family.</text>
</comment>
<feature type="transmembrane region" description="Helical" evidence="6">
    <location>
        <begin position="275"/>
        <end position="292"/>
    </location>
</feature>
<reference evidence="8 9" key="1">
    <citation type="journal article" date="2018" name="Int. J. Syst. Evol. Microbiol.">
        <title>Uliginosibacterium sediminicola sp. nov., isolated from freshwater sediment.</title>
        <authorList>
            <person name="Hwang W.M."/>
            <person name="Kim S.M."/>
            <person name="Kang K."/>
            <person name="Ahn T.Y."/>
        </authorList>
    </citation>
    <scope>NUCLEOTIDE SEQUENCE [LARGE SCALE GENOMIC DNA]</scope>
    <source>
        <strain evidence="8 9">M1-21</strain>
    </source>
</reference>
<proteinExistence type="inferred from homology"/>